<organism evidence="1 2">
    <name type="scientific">Aneurinibacillus soli</name>
    <dbReference type="NCBI Taxonomy" id="1500254"/>
    <lineage>
        <taxon>Bacteria</taxon>
        <taxon>Bacillati</taxon>
        <taxon>Bacillota</taxon>
        <taxon>Bacilli</taxon>
        <taxon>Bacillales</taxon>
        <taxon>Paenibacillaceae</taxon>
        <taxon>Aneurinibacillus group</taxon>
        <taxon>Aneurinibacillus</taxon>
    </lineage>
</organism>
<gene>
    <name evidence="1" type="ORF">CB4_01414</name>
</gene>
<name>A0A0U5B917_9BACL</name>
<dbReference type="PANTHER" id="PTHR38442">
    <property type="entry name" value="INNER MEMBRANE PROTEIN-RELATED"/>
    <property type="match status" value="1"/>
</dbReference>
<dbReference type="Pfam" id="PF04286">
    <property type="entry name" value="DUF445"/>
    <property type="match status" value="1"/>
</dbReference>
<sequence>MKKEAKYIAGISLGIMGAGFAATLPFHDRLVAGIINGGFEAGLVGGLADWFAVTALFRHPMGLPIPHTALLPRNRKRITDALVHTLENDWLTKESIEAKIREVHITDKLLDLLESEMKGSAFREAVQTVVVRVIHSVDTAVFVPVLAQMGRDYIRSIDAKKLLDRLIEEAVTGEYDSKLFDFAVGRASDWAVRTETKHKLGSMALSALNNLELDGFMQFALKSFAGMLNEEKLGSILQNLIVRGCDDLRRPGNKNRQAVLLYIRGELEKAGEHEGLLKTVDRAKEVILTHIDLEERIADMLARLKEKALVYVQTDAFLDGQALPLLSGLLADVKKDRELLDRLEEWTKRQLVTLIGRNHSKIGLLVRENLDKLDNETLIEMMEDKIGKDIQWIRVNGAVCGFLIGLVLAGVRALAS</sequence>
<evidence type="ECO:0000313" key="2">
    <source>
        <dbReference type="Proteomes" id="UP000217696"/>
    </source>
</evidence>
<dbReference type="RefSeq" id="WP_096464424.1">
    <property type="nucleotide sequence ID" value="NZ_AP017312.1"/>
</dbReference>
<evidence type="ECO:0000313" key="1">
    <source>
        <dbReference type="EMBL" id="BAU27245.1"/>
    </source>
</evidence>
<keyword evidence="2" id="KW-1185">Reference proteome</keyword>
<accession>A0A0U5B917</accession>
<dbReference type="EMBL" id="AP017312">
    <property type="protein sequence ID" value="BAU27245.1"/>
    <property type="molecule type" value="Genomic_DNA"/>
</dbReference>
<protein>
    <submittedName>
        <fullName evidence="1">Uncharacterized protein</fullName>
    </submittedName>
</protein>
<dbReference type="InterPro" id="IPR007383">
    <property type="entry name" value="DUF445"/>
</dbReference>
<dbReference type="AlphaFoldDB" id="A0A0U5B917"/>
<dbReference type="Proteomes" id="UP000217696">
    <property type="component" value="Chromosome"/>
</dbReference>
<dbReference type="GO" id="GO:0005886">
    <property type="term" value="C:plasma membrane"/>
    <property type="evidence" value="ECO:0007669"/>
    <property type="project" value="TreeGrafter"/>
</dbReference>
<reference evidence="1 2" key="1">
    <citation type="submission" date="2015-12" db="EMBL/GenBank/DDBJ databases">
        <title>Genome sequence of Aneurinibacillus soli.</title>
        <authorList>
            <person name="Lee J.S."/>
            <person name="Lee K.C."/>
            <person name="Kim K.K."/>
            <person name="Lee B.W."/>
        </authorList>
    </citation>
    <scope>NUCLEOTIDE SEQUENCE [LARGE SCALE GENOMIC DNA]</scope>
    <source>
        <strain evidence="1 2">CB4</strain>
    </source>
</reference>
<proteinExistence type="predicted"/>
<dbReference type="PANTHER" id="PTHR38442:SF1">
    <property type="entry name" value="INNER MEMBRANE PROTEIN"/>
    <property type="match status" value="1"/>
</dbReference>
<dbReference type="OrthoDB" id="9769590at2"/>
<dbReference type="KEGG" id="asoc:CB4_01414"/>